<proteinExistence type="inferred from homology"/>
<evidence type="ECO:0000256" key="1">
    <source>
        <dbReference type="ARBA" id="ARBA00010118"/>
    </source>
</evidence>
<name>A0AAD3HIS1_9CHLO</name>
<dbReference type="GO" id="GO:0016740">
    <property type="term" value="F:transferase activity"/>
    <property type="evidence" value="ECO:0007669"/>
    <property type="project" value="UniProtKB-KW"/>
</dbReference>
<comment type="caution">
    <text evidence="5">The sequence shown here is derived from an EMBL/GenBank/DDBJ whole genome shotgun (WGS) entry which is preliminary data.</text>
</comment>
<evidence type="ECO:0000313" key="5">
    <source>
        <dbReference type="EMBL" id="GFR42859.1"/>
    </source>
</evidence>
<dbReference type="InterPro" id="IPR006598">
    <property type="entry name" value="CAP10"/>
</dbReference>
<dbReference type="PANTHER" id="PTHR12203:SF35">
    <property type="entry name" value="PROTEIN O-GLUCOSYLTRANSFERASE 1"/>
    <property type="match status" value="1"/>
</dbReference>
<evidence type="ECO:0000256" key="2">
    <source>
        <dbReference type="ARBA" id="ARBA00022679"/>
    </source>
</evidence>
<organism evidence="5 6">
    <name type="scientific">Astrephomene gubernaculifera</name>
    <dbReference type="NCBI Taxonomy" id="47775"/>
    <lineage>
        <taxon>Eukaryota</taxon>
        <taxon>Viridiplantae</taxon>
        <taxon>Chlorophyta</taxon>
        <taxon>core chlorophytes</taxon>
        <taxon>Chlorophyceae</taxon>
        <taxon>CS clade</taxon>
        <taxon>Chlamydomonadales</taxon>
        <taxon>Astrephomenaceae</taxon>
        <taxon>Astrephomene</taxon>
    </lineage>
</organism>
<keyword evidence="2" id="KW-0808">Transferase</keyword>
<evidence type="ECO:0000259" key="4">
    <source>
        <dbReference type="SMART" id="SM00672"/>
    </source>
</evidence>
<keyword evidence="6" id="KW-1185">Reference proteome</keyword>
<sequence>MSVHYAWTTALILQICILVVTSTSTASWRPQRRETCELHPDVEARILKDVSYWDPSGGITEDVALSVCAVCGGEGAQAASGASSSSSGAMGVTTPGTKDCNKAQRVLIENGTVFLTNLIGKEYLGPFEHIGFLVELYEASQVFRLPDVEFTYWHGDNAPAHTTINPADNSSLWPHKPPGAGSRAMPAVLAWSKWNENAALVVPYSGAFRCPQDSWDSIEGQLETVAGLPWEERREVAFGRWNGFCTHYIPWMKTEDGKVMKCPRTYLNSISEAHPDLLDAYDLGAARPLPLVHQNRYKYIVSTDGWSISSKFDKYLLLGSAILKAASTRYGFYYDAIKPYEHYLPFMVKSSEDIVDVVKWAKAHDADSKRVAETARRFALRNLSRPARLCYYFRLMTELSRKMKYKVTCQNRRLCVPLVQEIQVFSQYERTNRSCRYHDVLLRYGDDDPLAVKANTEAAATVQGASSSSASPSSSSVSYSLQDIQRLHEEGIAWPRDDLLLQSRMGS</sequence>
<evidence type="ECO:0000256" key="3">
    <source>
        <dbReference type="SAM" id="SignalP"/>
    </source>
</evidence>
<comment type="similarity">
    <text evidence="1">Belongs to the glycosyltransferase 90 family.</text>
</comment>
<accession>A0AAD3HIS1</accession>
<dbReference type="EMBL" id="BMAR01000004">
    <property type="protein sequence ID" value="GFR42859.1"/>
    <property type="molecule type" value="Genomic_DNA"/>
</dbReference>
<gene>
    <name evidence="5" type="ORF">Agub_g3850</name>
</gene>
<reference evidence="5 6" key="1">
    <citation type="journal article" date="2021" name="Sci. Rep.">
        <title>Genome sequencing of the multicellular alga Astrephomene provides insights into convergent evolution of germ-soma differentiation.</title>
        <authorList>
            <person name="Yamashita S."/>
            <person name="Yamamoto K."/>
            <person name="Matsuzaki R."/>
            <person name="Suzuki S."/>
            <person name="Yamaguchi H."/>
            <person name="Hirooka S."/>
            <person name="Minakuchi Y."/>
            <person name="Miyagishima S."/>
            <person name="Kawachi M."/>
            <person name="Toyoda A."/>
            <person name="Nozaki H."/>
        </authorList>
    </citation>
    <scope>NUCLEOTIDE SEQUENCE [LARGE SCALE GENOMIC DNA]</scope>
    <source>
        <strain evidence="5 6">NIES-4017</strain>
    </source>
</reference>
<keyword evidence="3" id="KW-0732">Signal</keyword>
<dbReference type="SMART" id="SM00672">
    <property type="entry name" value="CAP10"/>
    <property type="match status" value="1"/>
</dbReference>
<feature type="signal peptide" evidence="3">
    <location>
        <begin position="1"/>
        <end position="22"/>
    </location>
</feature>
<dbReference type="InterPro" id="IPR051091">
    <property type="entry name" value="O-Glucosyltr/Glycosyltrsf_90"/>
</dbReference>
<dbReference type="AlphaFoldDB" id="A0AAD3HIS1"/>
<dbReference type="Proteomes" id="UP001054857">
    <property type="component" value="Unassembled WGS sequence"/>
</dbReference>
<evidence type="ECO:0000313" key="6">
    <source>
        <dbReference type="Proteomes" id="UP001054857"/>
    </source>
</evidence>
<dbReference type="Pfam" id="PF05686">
    <property type="entry name" value="Glyco_transf_90"/>
    <property type="match status" value="1"/>
</dbReference>
<protein>
    <recommendedName>
        <fullName evidence="4">Glycosyl transferase CAP10 domain-containing protein</fullName>
    </recommendedName>
</protein>
<feature type="chain" id="PRO_5042216816" description="Glycosyl transferase CAP10 domain-containing protein" evidence="3">
    <location>
        <begin position="23"/>
        <end position="507"/>
    </location>
</feature>
<feature type="domain" description="Glycosyl transferase CAP10" evidence="4">
    <location>
        <begin position="144"/>
        <end position="406"/>
    </location>
</feature>
<dbReference type="PANTHER" id="PTHR12203">
    <property type="entry name" value="KDEL LYS-ASP-GLU-LEU CONTAINING - RELATED"/>
    <property type="match status" value="1"/>
</dbReference>